<reference evidence="1 2" key="1">
    <citation type="submission" date="2020-01" db="EMBL/GenBank/DDBJ databases">
        <title>Genetics and antimicrobial susceptibilities of Nocardia species isolated from the soil; a comparison with species isolated from humans.</title>
        <authorList>
            <person name="Carrasco G."/>
            <person name="Monzon S."/>
            <person name="Sansegundo M."/>
            <person name="Garcia E."/>
            <person name="Garrido N."/>
            <person name="Medina M.J."/>
            <person name="Villalon P."/>
            <person name="Ramirez-Arocha A.C."/>
            <person name="Jimenez P."/>
            <person name="Cuesta I."/>
            <person name="Valdezate S."/>
        </authorList>
    </citation>
    <scope>NUCLEOTIDE SEQUENCE [LARGE SCALE GENOMIC DNA]</scope>
    <source>
        <strain evidence="1 2">CNM20110626</strain>
    </source>
</reference>
<organism evidence="1 2">
    <name type="scientific">Nocardia cyriacigeorgica</name>
    <dbReference type="NCBI Taxonomy" id="135487"/>
    <lineage>
        <taxon>Bacteria</taxon>
        <taxon>Bacillati</taxon>
        <taxon>Actinomycetota</taxon>
        <taxon>Actinomycetes</taxon>
        <taxon>Mycobacteriales</taxon>
        <taxon>Nocardiaceae</taxon>
        <taxon>Nocardia</taxon>
    </lineage>
</organism>
<sequence length="46" mass="4846">AVPAALYRLADLQPTTLAIMHGSSFVGDSATALRELAADYEQRLAA</sequence>
<keyword evidence="1" id="KW-0378">Hydrolase</keyword>
<dbReference type="EMBL" id="JAAGVB010000443">
    <property type="protein sequence ID" value="NEW37139.1"/>
    <property type="molecule type" value="Genomic_DNA"/>
</dbReference>
<protein>
    <submittedName>
        <fullName evidence="1">MBL fold metallo-hydrolase</fullName>
    </submittedName>
</protein>
<name>A0A6P1CX40_9NOCA</name>
<feature type="non-terminal residue" evidence="1">
    <location>
        <position position="1"/>
    </location>
</feature>
<accession>A0A6P1CX40</accession>
<dbReference type="GO" id="GO:0016787">
    <property type="term" value="F:hydrolase activity"/>
    <property type="evidence" value="ECO:0007669"/>
    <property type="project" value="UniProtKB-KW"/>
</dbReference>
<evidence type="ECO:0000313" key="1">
    <source>
        <dbReference type="EMBL" id="NEW37139.1"/>
    </source>
</evidence>
<dbReference type="Proteomes" id="UP000471166">
    <property type="component" value="Unassembled WGS sequence"/>
</dbReference>
<proteinExistence type="predicted"/>
<gene>
    <name evidence="1" type="ORF">GV791_31985</name>
</gene>
<dbReference type="AlphaFoldDB" id="A0A6P1CX40"/>
<evidence type="ECO:0000313" key="2">
    <source>
        <dbReference type="Proteomes" id="UP000471166"/>
    </source>
</evidence>
<comment type="caution">
    <text evidence="1">The sequence shown here is derived from an EMBL/GenBank/DDBJ whole genome shotgun (WGS) entry which is preliminary data.</text>
</comment>